<dbReference type="AlphaFoldDB" id="A0AAN7S2L7"/>
<dbReference type="EMBL" id="JAUNZN010000002">
    <property type="protein sequence ID" value="KAK4826115.1"/>
    <property type="molecule type" value="Genomic_DNA"/>
</dbReference>
<comment type="caution">
    <text evidence="1">The sequence shown here is derived from an EMBL/GenBank/DDBJ whole genome shotgun (WGS) entry which is preliminary data.</text>
</comment>
<organism evidence="1 2">
    <name type="scientific">Mycteria americana</name>
    <name type="common">Wood stork</name>
    <dbReference type="NCBI Taxonomy" id="33587"/>
    <lineage>
        <taxon>Eukaryota</taxon>
        <taxon>Metazoa</taxon>
        <taxon>Chordata</taxon>
        <taxon>Craniata</taxon>
        <taxon>Vertebrata</taxon>
        <taxon>Euteleostomi</taxon>
        <taxon>Archelosauria</taxon>
        <taxon>Archosauria</taxon>
        <taxon>Dinosauria</taxon>
        <taxon>Saurischia</taxon>
        <taxon>Theropoda</taxon>
        <taxon>Coelurosauria</taxon>
        <taxon>Aves</taxon>
        <taxon>Neognathae</taxon>
        <taxon>Neoaves</taxon>
        <taxon>Aequornithes</taxon>
        <taxon>Ciconiiformes</taxon>
        <taxon>Ciconiidae</taxon>
        <taxon>Mycteria</taxon>
    </lineage>
</organism>
<sequence>MSYGSFFMGLEVKDKVKVQVPLNQLMLICSLRPHPEWWSPQYERDMDILEGLQQRPTKMTMGLEHLLYEEKLRELGQFSLEKKRLMGNLVSVYEYLMGGSKEYKVRLFSAVSHERSGGNRHKLKYRKFHLNITKSLFAVRVVEYWKGLSVRFWSLCPQRHSKPDWTQSWATLLVLGDFALGRRLDWMMCQGTFQPQPFCDSIDFHSGQLLQ</sequence>
<evidence type="ECO:0000313" key="2">
    <source>
        <dbReference type="Proteomes" id="UP001333110"/>
    </source>
</evidence>
<protein>
    <submittedName>
        <fullName evidence="1">Uncharacterized protein</fullName>
    </submittedName>
</protein>
<accession>A0AAN7S2L7</accession>
<gene>
    <name evidence="1" type="ORF">QYF61_005253</name>
</gene>
<keyword evidence="2" id="KW-1185">Reference proteome</keyword>
<reference evidence="1 2" key="1">
    <citation type="journal article" date="2023" name="J. Hered.">
        <title>Chromosome-level genome of the wood stork (Mycteria americana) provides insight into avian chromosome evolution.</title>
        <authorList>
            <person name="Flamio R. Jr."/>
            <person name="Ramstad K.M."/>
        </authorList>
    </citation>
    <scope>NUCLEOTIDE SEQUENCE [LARGE SCALE GENOMIC DNA]</scope>
    <source>
        <strain evidence="1">JAX WOST 10</strain>
    </source>
</reference>
<name>A0AAN7S2L7_MYCAM</name>
<proteinExistence type="predicted"/>
<evidence type="ECO:0000313" key="1">
    <source>
        <dbReference type="EMBL" id="KAK4826115.1"/>
    </source>
</evidence>
<dbReference type="Proteomes" id="UP001333110">
    <property type="component" value="Unassembled WGS sequence"/>
</dbReference>